<proteinExistence type="predicted"/>
<accession>A0ABX2QLW0</accession>
<dbReference type="EMBL" id="JABXYK010000014">
    <property type="protein sequence ID" value="NVP57573.1"/>
    <property type="molecule type" value="Genomic_DNA"/>
</dbReference>
<dbReference type="Proteomes" id="UP000659172">
    <property type="component" value="Unassembled WGS sequence"/>
</dbReference>
<gene>
    <name evidence="2" type="ORF">HV823_20140</name>
</gene>
<dbReference type="RefSeq" id="WP_176951463.1">
    <property type="nucleotide sequence ID" value="NZ_JABXYK010000014.1"/>
</dbReference>
<reference evidence="2 3" key="1">
    <citation type="submission" date="2020-06" db="EMBL/GenBank/DDBJ databases">
        <title>Rhizobium sp.nov. isolated from the tomato plant.</title>
        <authorList>
            <person name="Thin K.K."/>
            <person name="Zhang X."/>
            <person name="He S."/>
        </authorList>
    </citation>
    <scope>NUCLEOTIDE SEQUENCE [LARGE SCALE GENOMIC DNA]</scope>
    <source>
        <strain evidence="2 3">DBTS2</strain>
    </source>
</reference>
<sequence>MTEKFSTENAAPPEPANTTFDIPLDPPNIVATRDAAIASYDEPNPDASSSSKLFAVIDMFTLPLK</sequence>
<keyword evidence="3" id="KW-1185">Reference proteome</keyword>
<evidence type="ECO:0000313" key="2">
    <source>
        <dbReference type="EMBL" id="NVP57573.1"/>
    </source>
</evidence>
<name>A0ABX2QLW0_9HYPH</name>
<comment type="caution">
    <text evidence="2">The sequence shown here is derived from an EMBL/GenBank/DDBJ whole genome shotgun (WGS) entry which is preliminary data.</text>
</comment>
<evidence type="ECO:0000256" key="1">
    <source>
        <dbReference type="SAM" id="MobiDB-lite"/>
    </source>
</evidence>
<organism evidence="2 3">
    <name type="scientific">Mycoplana rhizolycopersici</name>
    <dbReference type="NCBI Taxonomy" id="2746702"/>
    <lineage>
        <taxon>Bacteria</taxon>
        <taxon>Pseudomonadati</taxon>
        <taxon>Pseudomonadota</taxon>
        <taxon>Alphaproteobacteria</taxon>
        <taxon>Hyphomicrobiales</taxon>
        <taxon>Rhizobiaceae</taxon>
        <taxon>Mycoplana</taxon>
    </lineage>
</organism>
<feature type="region of interest" description="Disordered" evidence="1">
    <location>
        <begin position="1"/>
        <end position="25"/>
    </location>
</feature>
<protein>
    <submittedName>
        <fullName evidence="2">Uncharacterized protein</fullName>
    </submittedName>
</protein>
<evidence type="ECO:0000313" key="3">
    <source>
        <dbReference type="Proteomes" id="UP000659172"/>
    </source>
</evidence>